<organism evidence="1 2">
    <name type="scientific">Racocetra persica</name>
    <dbReference type="NCBI Taxonomy" id="160502"/>
    <lineage>
        <taxon>Eukaryota</taxon>
        <taxon>Fungi</taxon>
        <taxon>Fungi incertae sedis</taxon>
        <taxon>Mucoromycota</taxon>
        <taxon>Glomeromycotina</taxon>
        <taxon>Glomeromycetes</taxon>
        <taxon>Diversisporales</taxon>
        <taxon>Gigasporaceae</taxon>
        <taxon>Racocetra</taxon>
    </lineage>
</organism>
<protein>
    <submittedName>
        <fullName evidence="1">19727_t:CDS:1</fullName>
    </submittedName>
</protein>
<proteinExistence type="predicted"/>
<dbReference type="Proteomes" id="UP000789920">
    <property type="component" value="Unassembled WGS sequence"/>
</dbReference>
<evidence type="ECO:0000313" key="2">
    <source>
        <dbReference type="Proteomes" id="UP000789920"/>
    </source>
</evidence>
<dbReference type="EMBL" id="CAJVQC010171365">
    <property type="protein sequence ID" value="CAG8850543.1"/>
    <property type="molecule type" value="Genomic_DNA"/>
</dbReference>
<comment type="caution">
    <text evidence="1">The sequence shown here is derived from an EMBL/GenBank/DDBJ whole genome shotgun (WGS) entry which is preliminary data.</text>
</comment>
<evidence type="ECO:0000313" key="1">
    <source>
        <dbReference type="EMBL" id="CAG8850543.1"/>
    </source>
</evidence>
<name>A0ACA9T062_9GLOM</name>
<keyword evidence="2" id="KW-1185">Reference proteome</keyword>
<accession>A0ACA9T062</accession>
<feature type="non-terminal residue" evidence="1">
    <location>
        <position position="1"/>
    </location>
</feature>
<reference evidence="1" key="1">
    <citation type="submission" date="2021-06" db="EMBL/GenBank/DDBJ databases">
        <authorList>
            <person name="Kallberg Y."/>
            <person name="Tangrot J."/>
            <person name="Rosling A."/>
        </authorList>
    </citation>
    <scope>NUCLEOTIDE SEQUENCE</scope>
    <source>
        <strain evidence="1">MA461A</strain>
    </source>
</reference>
<gene>
    <name evidence="1" type="ORF">RPERSI_LOCUS36144</name>
</gene>
<sequence>IVGGRITELRHYGITAFYQLVELIMAQYLIAVNIICRNAVMS</sequence>